<feature type="compositionally biased region" description="Basic and acidic residues" evidence="2">
    <location>
        <begin position="716"/>
        <end position="725"/>
    </location>
</feature>
<feature type="compositionally biased region" description="Polar residues" evidence="2">
    <location>
        <begin position="1111"/>
        <end position="1122"/>
    </location>
</feature>
<dbReference type="SMART" id="SM00297">
    <property type="entry name" value="BROMO"/>
    <property type="match status" value="1"/>
</dbReference>
<dbReference type="Pfam" id="PF00439">
    <property type="entry name" value="Bromodomain"/>
    <property type="match status" value="1"/>
</dbReference>
<evidence type="ECO:0008006" key="7">
    <source>
        <dbReference type="Google" id="ProtNLM"/>
    </source>
</evidence>
<name>A0A8J2LAN6_9HEXA</name>
<feature type="region of interest" description="Disordered" evidence="2">
    <location>
        <begin position="255"/>
        <end position="275"/>
    </location>
</feature>
<accession>A0A8J2LAN6</accession>
<dbReference type="CDD" id="cd00167">
    <property type="entry name" value="SANT"/>
    <property type="match status" value="1"/>
</dbReference>
<dbReference type="OrthoDB" id="1742084at2759"/>
<evidence type="ECO:0000256" key="2">
    <source>
        <dbReference type="SAM" id="MobiDB-lite"/>
    </source>
</evidence>
<dbReference type="EMBL" id="CAJVCH010562653">
    <property type="protein sequence ID" value="CAG7831917.1"/>
    <property type="molecule type" value="Genomic_DNA"/>
</dbReference>
<evidence type="ECO:0000256" key="1">
    <source>
        <dbReference type="PROSITE-ProRule" id="PRU00035"/>
    </source>
</evidence>
<comment type="caution">
    <text evidence="5">The sequence shown here is derived from an EMBL/GenBank/DDBJ whole genome shotgun (WGS) entry which is preliminary data.</text>
</comment>
<feature type="region of interest" description="Disordered" evidence="2">
    <location>
        <begin position="289"/>
        <end position="346"/>
    </location>
</feature>
<gene>
    <name evidence="5" type="ORF">AFUS01_LOCUS41636</name>
</gene>
<feature type="compositionally biased region" description="Polar residues" evidence="2">
    <location>
        <begin position="328"/>
        <end position="338"/>
    </location>
</feature>
<feature type="compositionally biased region" description="Acidic residues" evidence="2">
    <location>
        <begin position="692"/>
        <end position="701"/>
    </location>
</feature>
<sequence length="1231" mass="135090">MLSQKIRAPRGRLPNAALAAGADTWTNREKICLIEAIQALGNDDWNEVSKFVHDLTKGNRTKEWCSPVSCSRQFQNIMETTGRQIRKKGDVELLPAIRQHYVDERLHELQVLAEDHRIKYMNLSKFNKDVEAGHYDNRVDEILAAYGNTEQVTEDSQDETPGLFYFAELSDLSEKISVINAFIQDEIGASANPAFPSSSGQDLAVPGGGAAVSSVPTITGEEDDDLSDLMDILPNMETFDADDIDATIMDTTEFEMMSPPDSTSVTRKGISTSPKVSPQLKNLVRTAIAGTSEEDRPRNVTPSAGAPTLSMLLEMPPRDPGQPLPEISSVSKAASSLLEQPKQDRMSPFRSAAATLEQLNIALAKSPTRHQDSPSKTKSSSPTLQRLLEGTISIKKEGDESKLVQSANAAAVAINLFPDDDVKIKQEEIDSSIGGSVNDNKTLSLISQPLGTPSSVPAKVSTVQGSSSVEIISEIIPVAELEIKLELDSGETPASKPRSALKEALPADKPISTNLADEVAEVKEEEVQPKTEVLSSAEESLEIQPLPPDVQDKVNNLKDLVIIQHTGVVTPGASPVKIDSAKVADNNETVTKVENATVQPLTPGKTTDETKTKLPLSETLEVKTLEEDEASMDISESGSVSMPVLTPVPALVPALRDTGKASRQTEPMEEGESYVTPPQEPEEDTNNKNSEELPELDFDDELQNRKKVLIPAKTYSRKERYGERGDLDDEDDSSNPAFTDSTPKNASPSRNSPARTAKSPVKSAPVLVPDKKGRKSRASESTKQTDTESAAEEETRVTRARSKPMSPLKAPPQKTSTRHAAAETEITTEPPVRVTRNRASLVHPPETAVSSTPGRKPIEDKDQAVVAHQESDHHVQGRTTRGRISSTTKVPDSLHLPGILPFESNPSSPCSSTTTSANLDEDKDQKAFRKSISFLWEQIKSHKHAGQFLKPITDTMVPHYNKKVYRPMDLTTVKRNIDSGIIRNVQSFERDVYLMLMNAIMYNSSDHEIHQRTVEMEQDVRAMLDTYKSTQKALRTAQMMENMGTENNSVLRSPVKLRSSARRQKISDSDADDLNPEDVHGFHTPMSTSDNEMEETEGNRPVEQKTRESSPDITSAVSSSSGIKRRSRTSSPTSGHLAMTSAAAGKLTERTLSTEGKSRQRSPDACYTLQRIPCLGFSVSWVVYITEILGIVSKVHGWVENQHIVFLDMSLRFFMLECFLPVQMNQQEGEQ</sequence>
<feature type="region of interest" description="Disordered" evidence="2">
    <location>
        <begin position="651"/>
        <end position="918"/>
    </location>
</feature>
<feature type="compositionally biased region" description="Low complexity" evidence="2">
    <location>
        <begin position="904"/>
        <end position="916"/>
    </location>
</feature>
<keyword evidence="1" id="KW-0103">Bromodomain</keyword>
<feature type="compositionally biased region" description="Basic and acidic residues" evidence="2">
    <location>
        <begin position="1097"/>
        <end position="1110"/>
    </location>
</feature>
<dbReference type="AlphaFoldDB" id="A0A8J2LAN6"/>
<evidence type="ECO:0000313" key="6">
    <source>
        <dbReference type="Proteomes" id="UP000708208"/>
    </source>
</evidence>
<dbReference type="Proteomes" id="UP000708208">
    <property type="component" value="Unassembled WGS sequence"/>
</dbReference>
<feature type="domain" description="Myb-like" evidence="4">
    <location>
        <begin position="25"/>
        <end position="65"/>
    </location>
</feature>
<feature type="domain" description="Bromo" evidence="3">
    <location>
        <begin position="940"/>
        <end position="1010"/>
    </location>
</feature>
<evidence type="ECO:0000259" key="3">
    <source>
        <dbReference type="PROSITE" id="PS50014"/>
    </source>
</evidence>
<dbReference type="GO" id="GO:0035267">
    <property type="term" value="C:NuA4 histone acetyltransferase complex"/>
    <property type="evidence" value="ECO:0007669"/>
    <property type="project" value="TreeGrafter"/>
</dbReference>
<dbReference type="InterPro" id="IPR001005">
    <property type="entry name" value="SANT/Myb"/>
</dbReference>
<feature type="region of interest" description="Disordered" evidence="2">
    <location>
        <begin position="1042"/>
        <end position="1163"/>
    </location>
</feature>
<protein>
    <recommendedName>
        <fullName evidence="7">Bromodomain-containing protein 8</fullName>
    </recommendedName>
</protein>
<dbReference type="PANTHER" id="PTHR15398">
    <property type="entry name" value="BROMODOMAIN-CONTAINING PROTEIN 8"/>
    <property type="match status" value="1"/>
</dbReference>
<reference evidence="5" key="1">
    <citation type="submission" date="2021-06" db="EMBL/GenBank/DDBJ databases">
        <authorList>
            <person name="Hodson N. C."/>
            <person name="Mongue J. A."/>
            <person name="Jaron S. K."/>
        </authorList>
    </citation>
    <scope>NUCLEOTIDE SEQUENCE</scope>
</reference>
<dbReference type="InterPro" id="IPR001487">
    <property type="entry name" value="Bromodomain"/>
</dbReference>
<dbReference type="PROSITE" id="PS50014">
    <property type="entry name" value="BROMODOMAIN_2"/>
    <property type="match status" value="1"/>
</dbReference>
<proteinExistence type="predicted"/>
<dbReference type="PROSITE" id="PS50090">
    <property type="entry name" value="MYB_LIKE"/>
    <property type="match status" value="1"/>
</dbReference>
<dbReference type="PANTHER" id="PTHR15398:SF4">
    <property type="entry name" value="BROMODOMAIN-CONTAINING PROTEIN 8 ISOFORM X1"/>
    <property type="match status" value="1"/>
</dbReference>
<evidence type="ECO:0000313" key="5">
    <source>
        <dbReference type="EMBL" id="CAG7831917.1"/>
    </source>
</evidence>
<organism evidence="5 6">
    <name type="scientific">Allacma fusca</name>
    <dbReference type="NCBI Taxonomy" id="39272"/>
    <lineage>
        <taxon>Eukaryota</taxon>
        <taxon>Metazoa</taxon>
        <taxon>Ecdysozoa</taxon>
        <taxon>Arthropoda</taxon>
        <taxon>Hexapoda</taxon>
        <taxon>Collembola</taxon>
        <taxon>Symphypleona</taxon>
        <taxon>Sminthuridae</taxon>
        <taxon>Allacma</taxon>
    </lineage>
</organism>
<keyword evidence="6" id="KW-1185">Reference proteome</keyword>
<feature type="compositionally biased region" description="Polar residues" evidence="2">
    <location>
        <begin position="260"/>
        <end position="275"/>
    </location>
</feature>
<feature type="compositionally biased region" description="Basic and acidic residues" evidence="2">
    <location>
        <begin position="856"/>
        <end position="875"/>
    </location>
</feature>
<evidence type="ECO:0000259" key="4">
    <source>
        <dbReference type="PROSITE" id="PS50090"/>
    </source>
</evidence>
<feature type="compositionally biased region" description="Low complexity" evidence="2">
    <location>
        <begin position="877"/>
        <end position="888"/>
    </location>
</feature>
<feature type="compositionally biased region" description="Basic and acidic residues" evidence="2">
    <location>
        <begin position="777"/>
        <end position="786"/>
    </location>
</feature>
<feature type="compositionally biased region" description="Polar residues" evidence="2">
    <location>
        <begin position="734"/>
        <end position="754"/>
    </location>
</feature>
<feature type="region of interest" description="Disordered" evidence="2">
    <location>
        <begin position="365"/>
        <end position="385"/>
    </location>
</feature>